<dbReference type="InterPro" id="IPR004117">
    <property type="entry name" value="7tm6_olfct_rcpt"/>
</dbReference>
<keyword evidence="3 10" id="KW-0716">Sensory transduction</keyword>
<dbReference type="GO" id="GO:0004984">
    <property type="term" value="F:olfactory receptor activity"/>
    <property type="evidence" value="ECO:0007669"/>
    <property type="project" value="InterPro"/>
</dbReference>
<evidence type="ECO:0000256" key="2">
    <source>
        <dbReference type="ARBA" id="ARBA00022475"/>
    </source>
</evidence>
<dbReference type="GO" id="GO:0007165">
    <property type="term" value="P:signal transduction"/>
    <property type="evidence" value="ECO:0007669"/>
    <property type="project" value="UniProtKB-KW"/>
</dbReference>
<evidence type="ECO:0000256" key="5">
    <source>
        <dbReference type="ARBA" id="ARBA00022725"/>
    </source>
</evidence>
<comment type="similarity">
    <text evidence="10">Belongs to the insect chemoreceptor superfamily. Heteromeric odorant receptor channel (TC 1.A.69) family.</text>
</comment>
<feature type="transmembrane region" description="Helical" evidence="10">
    <location>
        <begin position="130"/>
        <end position="151"/>
    </location>
</feature>
<dbReference type="GO" id="GO:0005549">
    <property type="term" value="F:odorant binding"/>
    <property type="evidence" value="ECO:0007669"/>
    <property type="project" value="InterPro"/>
</dbReference>
<evidence type="ECO:0000256" key="9">
    <source>
        <dbReference type="ARBA" id="ARBA00023224"/>
    </source>
</evidence>
<feature type="transmembrane region" description="Helical" evidence="10">
    <location>
        <begin position="274"/>
        <end position="294"/>
    </location>
</feature>
<keyword evidence="8 10" id="KW-0675">Receptor</keyword>
<keyword evidence="9 10" id="KW-0807">Transducer</keyword>
<evidence type="ECO:0000256" key="6">
    <source>
        <dbReference type="ARBA" id="ARBA00022989"/>
    </source>
</evidence>
<feature type="transmembrane region" description="Helical" evidence="10">
    <location>
        <begin position="241"/>
        <end position="262"/>
    </location>
</feature>
<dbReference type="PANTHER" id="PTHR21137">
    <property type="entry name" value="ODORANT RECEPTOR"/>
    <property type="match status" value="1"/>
</dbReference>
<sequence length="358" mass="40939">MISKITPVKVIHFTKISVALACAWPPPPNATKSDIVSFKILWHVCYLSNILLLLPLLSSIYEYRDDPVILAKSVCLSCAAIQVTIKMMVCRIKQDCFQMLYHEVEMFCKQANEKTNIILQYYVDNYKRIYGIYILWVYMTAIGVIFGPLILPQEFPTYAKYPFSTQPPIKYIIYLHQSLVGIQAAAGMCIDCNFAILLFYSVARLDLLIQKIRNVKNENELDECIKLHDEILRYTNKLINVVRPLIFTTIMTTIIGVVFGGLNLVTEQPIMVKIQYSVVVFIASVELFMCALPADNLIHMSSKMCEGAYESQWFQGSMSMQKKILQIMFRSQKPEVISIDGILPALSFRYYAGVRITI</sequence>
<dbReference type="Proteomes" id="UP000078542">
    <property type="component" value="Unassembled WGS sequence"/>
</dbReference>
<protein>
    <recommendedName>
        <fullName evidence="10">Odorant receptor</fullName>
    </recommendedName>
</protein>
<evidence type="ECO:0000313" key="12">
    <source>
        <dbReference type="Proteomes" id="UP000078542"/>
    </source>
</evidence>
<keyword evidence="4 10" id="KW-0812">Transmembrane</keyword>
<feature type="transmembrane region" description="Helical" evidence="10">
    <location>
        <begin position="67"/>
        <end position="85"/>
    </location>
</feature>
<dbReference type="GO" id="GO:0005886">
    <property type="term" value="C:plasma membrane"/>
    <property type="evidence" value="ECO:0007669"/>
    <property type="project" value="UniProtKB-SubCell"/>
</dbReference>
<feature type="transmembrane region" description="Helical" evidence="10">
    <location>
        <begin position="171"/>
        <end position="203"/>
    </location>
</feature>
<evidence type="ECO:0000256" key="3">
    <source>
        <dbReference type="ARBA" id="ARBA00022606"/>
    </source>
</evidence>
<dbReference type="STRING" id="456900.A0A195CSD3"/>
<keyword evidence="12" id="KW-1185">Reference proteome</keyword>
<dbReference type="EMBL" id="KQ977329">
    <property type="protein sequence ID" value="KYN03550.1"/>
    <property type="molecule type" value="Genomic_DNA"/>
</dbReference>
<accession>A0A195CSD3</accession>
<feature type="transmembrane region" description="Helical" evidence="10">
    <location>
        <begin position="40"/>
        <end position="61"/>
    </location>
</feature>
<gene>
    <name evidence="11" type="ORF">ALC62_05677</name>
</gene>
<keyword evidence="2" id="KW-1003">Cell membrane</keyword>
<evidence type="ECO:0000256" key="4">
    <source>
        <dbReference type="ARBA" id="ARBA00022692"/>
    </source>
</evidence>
<evidence type="ECO:0000256" key="8">
    <source>
        <dbReference type="ARBA" id="ARBA00023170"/>
    </source>
</evidence>
<comment type="subcellular location">
    <subcellularLocation>
        <location evidence="1 10">Cell membrane</location>
        <topology evidence="1 10">Multi-pass membrane protein</topology>
    </subcellularLocation>
</comment>
<dbReference type="AlphaFoldDB" id="A0A195CSD3"/>
<dbReference type="PANTHER" id="PTHR21137:SF35">
    <property type="entry name" value="ODORANT RECEPTOR 19A-RELATED"/>
    <property type="match status" value="1"/>
</dbReference>
<keyword evidence="7 10" id="KW-0472">Membrane</keyword>
<proteinExistence type="inferred from homology"/>
<keyword evidence="6 10" id="KW-1133">Transmembrane helix</keyword>
<evidence type="ECO:0000313" key="11">
    <source>
        <dbReference type="EMBL" id="KYN03550.1"/>
    </source>
</evidence>
<evidence type="ECO:0000256" key="1">
    <source>
        <dbReference type="ARBA" id="ARBA00004651"/>
    </source>
</evidence>
<comment type="caution">
    <text evidence="10">Lacks conserved residue(s) required for the propagation of feature annotation.</text>
</comment>
<name>A0A195CSD3_9HYME</name>
<evidence type="ECO:0000256" key="7">
    <source>
        <dbReference type="ARBA" id="ARBA00023136"/>
    </source>
</evidence>
<evidence type="ECO:0000256" key="10">
    <source>
        <dbReference type="RuleBase" id="RU351113"/>
    </source>
</evidence>
<keyword evidence="5 10" id="KW-0552">Olfaction</keyword>
<organism evidence="11 12">
    <name type="scientific">Cyphomyrmex costatus</name>
    <dbReference type="NCBI Taxonomy" id="456900"/>
    <lineage>
        <taxon>Eukaryota</taxon>
        <taxon>Metazoa</taxon>
        <taxon>Ecdysozoa</taxon>
        <taxon>Arthropoda</taxon>
        <taxon>Hexapoda</taxon>
        <taxon>Insecta</taxon>
        <taxon>Pterygota</taxon>
        <taxon>Neoptera</taxon>
        <taxon>Endopterygota</taxon>
        <taxon>Hymenoptera</taxon>
        <taxon>Apocrita</taxon>
        <taxon>Aculeata</taxon>
        <taxon>Formicoidea</taxon>
        <taxon>Formicidae</taxon>
        <taxon>Myrmicinae</taxon>
        <taxon>Cyphomyrmex</taxon>
    </lineage>
</organism>
<reference evidence="11 12" key="1">
    <citation type="submission" date="2016-03" db="EMBL/GenBank/DDBJ databases">
        <title>Cyphomyrmex costatus WGS genome.</title>
        <authorList>
            <person name="Nygaard S."/>
            <person name="Hu H."/>
            <person name="Boomsma J."/>
            <person name="Zhang G."/>
        </authorList>
    </citation>
    <scope>NUCLEOTIDE SEQUENCE [LARGE SCALE GENOMIC DNA]</scope>
    <source>
        <strain evidence="11">MS0001</strain>
        <tissue evidence="11">Whole body</tissue>
    </source>
</reference>
<dbReference type="Pfam" id="PF02949">
    <property type="entry name" value="7tm_6"/>
    <property type="match status" value="1"/>
</dbReference>